<keyword evidence="1" id="KW-0732">Signal</keyword>
<dbReference type="PIRSF" id="PIRSF002741">
    <property type="entry name" value="MppA"/>
    <property type="match status" value="1"/>
</dbReference>
<reference evidence="3 4" key="1">
    <citation type="submission" date="2018-03" db="EMBL/GenBank/DDBJ databases">
        <title>Genomic Encyclopedia of Archaeal and Bacterial Type Strains, Phase II (KMG-II): from individual species to whole genera.</title>
        <authorList>
            <person name="Goeker M."/>
        </authorList>
    </citation>
    <scope>NUCLEOTIDE SEQUENCE [LARGE SCALE GENOMIC DNA]</scope>
    <source>
        <strain evidence="3 4">DSM 19711</strain>
    </source>
</reference>
<accession>A0A2T0R7P9</accession>
<comment type="caution">
    <text evidence="3">The sequence shown here is derived from an EMBL/GenBank/DDBJ whole genome shotgun (WGS) entry which is preliminary data.</text>
</comment>
<dbReference type="Pfam" id="PF00496">
    <property type="entry name" value="SBP_bac_5"/>
    <property type="match status" value="1"/>
</dbReference>
<dbReference type="GO" id="GO:0042597">
    <property type="term" value="C:periplasmic space"/>
    <property type="evidence" value="ECO:0007669"/>
    <property type="project" value="UniProtKB-ARBA"/>
</dbReference>
<dbReference type="SUPFAM" id="SSF53850">
    <property type="entry name" value="Periplasmic binding protein-like II"/>
    <property type="match status" value="1"/>
</dbReference>
<feature type="domain" description="Solute-binding protein family 5" evidence="2">
    <location>
        <begin position="100"/>
        <end position="489"/>
    </location>
</feature>
<dbReference type="InterPro" id="IPR039424">
    <property type="entry name" value="SBP_5"/>
</dbReference>
<dbReference type="Gene3D" id="3.40.190.10">
    <property type="entry name" value="Periplasmic binding protein-like II"/>
    <property type="match status" value="1"/>
</dbReference>
<dbReference type="CDD" id="cd08506">
    <property type="entry name" value="PBP2_clavulanate_OppA2"/>
    <property type="match status" value="1"/>
</dbReference>
<evidence type="ECO:0000313" key="4">
    <source>
        <dbReference type="Proteomes" id="UP000238083"/>
    </source>
</evidence>
<sequence length="574" mass="59204">MVSKSPAPLLTRRTVLAGSVLAGLGATSFLAACGANERQGSSSGQGSSSAPAKGGTLTVLVSSTATNFDPAKSQSLAITSLGLVHRRLTAWKVESGKPAQLVPDLATDVGSTSDDGTTWTFTLKDGLTFSDGSPIRAADVKWGLERSFAASFSGGLTYHKDLLAGAAGYAGPFEGAHLDSIAAPDDKTLVFTLARPYGDWGWVASTPAFAPVPEGKGAEADYGLKPVSSGPYVLSTVQQGVKLELTRNEHWDAKTDDVRPALPDTVVFSLGQATDVVSQRLAADSAADQSAFGAGFVSPAQLVQVANNPAAKDRLVTSQSGALAFLSLNTRRGALQDAGVRKAFQYAVDKSAFQVATAGTAALAGEIATTLITDGIAGREEFDLYPTEKTGDPAKAKELLAQAGHPDGLSGLTLLVSQSNNGPAQAQAIQASLAKAGITVTLQVLDEDAYYAAINTVNAQEYDLALASWQPDFPSANANLQPLFATSAIGDGGYNSARYSNPAVDAAIATAQATVDTDAAAKAWVAVDKAVMADSPVVPLIYTRNSFLRGSKVTNFFIGAFPAYPNYLAVGVSS</sequence>
<feature type="chain" id="PRO_5015641708" evidence="1">
    <location>
        <begin position="32"/>
        <end position="574"/>
    </location>
</feature>
<dbReference type="GO" id="GO:0043190">
    <property type="term" value="C:ATP-binding cassette (ABC) transporter complex"/>
    <property type="evidence" value="ECO:0007669"/>
    <property type="project" value="InterPro"/>
</dbReference>
<keyword evidence="4" id="KW-1185">Reference proteome</keyword>
<evidence type="ECO:0000259" key="2">
    <source>
        <dbReference type="Pfam" id="PF00496"/>
    </source>
</evidence>
<evidence type="ECO:0000313" key="3">
    <source>
        <dbReference type="EMBL" id="PRY17183.1"/>
    </source>
</evidence>
<dbReference type="GO" id="GO:0015833">
    <property type="term" value="P:peptide transport"/>
    <property type="evidence" value="ECO:0007669"/>
    <property type="project" value="TreeGrafter"/>
</dbReference>
<dbReference type="GO" id="GO:1904680">
    <property type="term" value="F:peptide transmembrane transporter activity"/>
    <property type="evidence" value="ECO:0007669"/>
    <property type="project" value="TreeGrafter"/>
</dbReference>
<protein>
    <submittedName>
        <fullName evidence="3">Peptide/nickel transport system substrate-binding protein</fullName>
    </submittedName>
</protein>
<dbReference type="InterPro" id="IPR030678">
    <property type="entry name" value="Peptide/Ni-bd"/>
</dbReference>
<dbReference type="RefSeq" id="WP_211298404.1">
    <property type="nucleotide sequence ID" value="NZ_PVZF01000002.1"/>
</dbReference>
<dbReference type="Gene3D" id="3.10.105.10">
    <property type="entry name" value="Dipeptide-binding Protein, Domain 3"/>
    <property type="match status" value="1"/>
</dbReference>
<dbReference type="AlphaFoldDB" id="A0A2T0R7P9"/>
<dbReference type="PANTHER" id="PTHR30290">
    <property type="entry name" value="PERIPLASMIC BINDING COMPONENT OF ABC TRANSPORTER"/>
    <property type="match status" value="1"/>
</dbReference>
<dbReference type="EMBL" id="PVZF01000002">
    <property type="protein sequence ID" value="PRY17183.1"/>
    <property type="molecule type" value="Genomic_DNA"/>
</dbReference>
<proteinExistence type="predicted"/>
<organism evidence="3 4">
    <name type="scientific">Kineococcus rhizosphaerae</name>
    <dbReference type="NCBI Taxonomy" id="559628"/>
    <lineage>
        <taxon>Bacteria</taxon>
        <taxon>Bacillati</taxon>
        <taxon>Actinomycetota</taxon>
        <taxon>Actinomycetes</taxon>
        <taxon>Kineosporiales</taxon>
        <taxon>Kineosporiaceae</taxon>
        <taxon>Kineococcus</taxon>
    </lineage>
</organism>
<dbReference type="PROSITE" id="PS51257">
    <property type="entry name" value="PROKAR_LIPOPROTEIN"/>
    <property type="match status" value="1"/>
</dbReference>
<gene>
    <name evidence="3" type="ORF">CLV37_102141</name>
</gene>
<name>A0A2T0R7P9_9ACTN</name>
<feature type="signal peptide" evidence="1">
    <location>
        <begin position="1"/>
        <end position="31"/>
    </location>
</feature>
<dbReference type="InterPro" id="IPR000914">
    <property type="entry name" value="SBP_5_dom"/>
</dbReference>
<dbReference type="PANTHER" id="PTHR30290:SF83">
    <property type="entry name" value="ABC TRANSPORTER SUBSTRATE-BINDING PROTEIN"/>
    <property type="match status" value="1"/>
</dbReference>
<dbReference type="Proteomes" id="UP000238083">
    <property type="component" value="Unassembled WGS sequence"/>
</dbReference>
<evidence type="ECO:0000256" key="1">
    <source>
        <dbReference type="SAM" id="SignalP"/>
    </source>
</evidence>